<feature type="transmembrane region" description="Helical" evidence="8">
    <location>
        <begin position="196"/>
        <end position="214"/>
    </location>
</feature>
<keyword evidence="3" id="KW-0813">Transport</keyword>
<evidence type="ECO:0000313" key="9">
    <source>
        <dbReference type="EMBL" id="MCW4631531.1"/>
    </source>
</evidence>
<dbReference type="Proteomes" id="UP001431181">
    <property type="component" value="Unassembled WGS sequence"/>
</dbReference>
<name>A0ABT3KMY8_9GAMM</name>
<evidence type="ECO:0000256" key="4">
    <source>
        <dbReference type="ARBA" id="ARBA00022475"/>
    </source>
</evidence>
<proteinExistence type="inferred from homology"/>
<comment type="subcellular location">
    <subcellularLocation>
        <location evidence="1 8">Cell membrane</location>
        <topology evidence="1 8">Multi-pass membrane protein</topology>
    </subcellularLocation>
</comment>
<keyword evidence="6 8" id="KW-1133">Transmembrane helix</keyword>
<evidence type="ECO:0000256" key="3">
    <source>
        <dbReference type="ARBA" id="ARBA00022448"/>
    </source>
</evidence>
<accession>A0ABT3KMY8</accession>
<dbReference type="RefSeq" id="WP_265220854.1">
    <property type="nucleotide sequence ID" value="NZ_JAPEUL010000012.1"/>
</dbReference>
<keyword evidence="4 8" id="KW-1003">Cell membrane</keyword>
<reference evidence="9" key="1">
    <citation type="submission" date="2022-11" db="EMBL/GenBank/DDBJ databases">
        <title>Marinomonas sp. nov., isolated from marine algae.</title>
        <authorList>
            <person name="Choi D.G."/>
            <person name="Kim J.M."/>
            <person name="Lee J.K."/>
            <person name="Baek J.H."/>
            <person name="Jeon C.O."/>
        </authorList>
    </citation>
    <scope>NUCLEOTIDE SEQUENCE</scope>
    <source>
        <strain evidence="9">KJ51-3</strain>
    </source>
</reference>
<evidence type="ECO:0000256" key="8">
    <source>
        <dbReference type="RuleBase" id="RU363041"/>
    </source>
</evidence>
<organism evidence="9 10">
    <name type="scientific">Marinomonas rhodophyticola</name>
    <dbReference type="NCBI Taxonomy" id="2992803"/>
    <lineage>
        <taxon>Bacteria</taxon>
        <taxon>Pseudomonadati</taxon>
        <taxon>Pseudomonadota</taxon>
        <taxon>Gammaproteobacteria</taxon>
        <taxon>Oceanospirillales</taxon>
        <taxon>Oceanospirillaceae</taxon>
        <taxon>Marinomonas</taxon>
    </lineage>
</organism>
<dbReference type="PANTHER" id="PTHR30269:SF37">
    <property type="entry name" value="MEMBRANE TRANSPORTER PROTEIN"/>
    <property type="match status" value="1"/>
</dbReference>
<keyword evidence="5 8" id="KW-0812">Transmembrane</keyword>
<evidence type="ECO:0000256" key="1">
    <source>
        <dbReference type="ARBA" id="ARBA00004651"/>
    </source>
</evidence>
<dbReference type="InterPro" id="IPR002781">
    <property type="entry name" value="TM_pro_TauE-like"/>
</dbReference>
<comment type="caution">
    <text evidence="9">The sequence shown here is derived from an EMBL/GenBank/DDBJ whole genome shotgun (WGS) entry which is preliminary data.</text>
</comment>
<protein>
    <recommendedName>
        <fullName evidence="8">Probable membrane transporter protein</fullName>
    </recommendedName>
</protein>
<keyword evidence="7 8" id="KW-0472">Membrane</keyword>
<keyword evidence="10" id="KW-1185">Reference proteome</keyword>
<evidence type="ECO:0000256" key="5">
    <source>
        <dbReference type="ARBA" id="ARBA00022692"/>
    </source>
</evidence>
<evidence type="ECO:0000256" key="6">
    <source>
        <dbReference type="ARBA" id="ARBA00022989"/>
    </source>
</evidence>
<feature type="transmembrane region" description="Helical" evidence="8">
    <location>
        <begin position="72"/>
        <end position="91"/>
    </location>
</feature>
<gene>
    <name evidence="9" type="ORF">ONZ52_22540</name>
</gene>
<evidence type="ECO:0000313" key="10">
    <source>
        <dbReference type="Proteomes" id="UP001431181"/>
    </source>
</evidence>
<dbReference type="InterPro" id="IPR052017">
    <property type="entry name" value="TSUP"/>
</dbReference>
<dbReference type="Pfam" id="PF01925">
    <property type="entry name" value="TauE"/>
    <property type="match status" value="1"/>
</dbReference>
<dbReference type="PANTHER" id="PTHR30269">
    <property type="entry name" value="TRANSMEMBRANE PROTEIN YFCA"/>
    <property type="match status" value="1"/>
</dbReference>
<feature type="transmembrane region" description="Helical" evidence="8">
    <location>
        <begin position="41"/>
        <end position="60"/>
    </location>
</feature>
<feature type="transmembrane region" description="Helical" evidence="8">
    <location>
        <begin position="97"/>
        <end position="114"/>
    </location>
</feature>
<evidence type="ECO:0000256" key="2">
    <source>
        <dbReference type="ARBA" id="ARBA00009142"/>
    </source>
</evidence>
<dbReference type="EMBL" id="JAPEUL010000012">
    <property type="protein sequence ID" value="MCW4631531.1"/>
    <property type="molecule type" value="Genomic_DNA"/>
</dbReference>
<feature type="transmembrane region" description="Helical" evidence="8">
    <location>
        <begin position="165"/>
        <end position="184"/>
    </location>
</feature>
<evidence type="ECO:0000256" key="7">
    <source>
        <dbReference type="ARBA" id="ARBA00023136"/>
    </source>
</evidence>
<sequence length="262" mass="28468">MDWLLISLIGIAVFITGVSKGGFSGAFGILAVPLISLQTSPTLAAAIMLPILCIMDIFTVQKFWKKWNAEQLLKCIPAAIVGVIIGGLTASWFSTEWLKIMVGVIAVGFTLNSWPRKNTNTTRKPLSAIAGKLWCALGGFTSFIAHAGGPPMSVYLLRANLDKTQYVATAAVIFTAINYVKLIPYGMLGQLNTSNILLSLSFTPIAFLGVQLGAWLHYKISTALFFKAMYSCLFLTVVKTDMGWHLRTKLADNKSANVIEVN</sequence>
<comment type="similarity">
    <text evidence="2 8">Belongs to the 4-toluene sulfonate uptake permease (TSUP) (TC 2.A.102) family.</text>
</comment>